<dbReference type="RefSeq" id="WP_142835385.1">
    <property type="nucleotide sequence ID" value="NZ_VFSV01000026.1"/>
</dbReference>
<dbReference type="OrthoDB" id="95478at2"/>
<dbReference type="Proteomes" id="UP000318590">
    <property type="component" value="Unassembled WGS sequence"/>
</dbReference>
<dbReference type="InterPro" id="IPR038765">
    <property type="entry name" value="Papain-like_cys_pep_sf"/>
</dbReference>
<protein>
    <submittedName>
        <fullName evidence="1">Uncharacterized protein</fullName>
    </submittedName>
</protein>
<comment type="caution">
    <text evidence="1">The sequence shown here is derived from an EMBL/GenBank/DDBJ whole genome shotgun (WGS) entry which is preliminary data.</text>
</comment>
<dbReference type="EMBL" id="VFSV01000026">
    <property type="protein sequence ID" value="TRD16983.1"/>
    <property type="molecule type" value="Genomic_DNA"/>
</dbReference>
<keyword evidence="2" id="KW-1185">Reference proteome</keyword>
<organism evidence="1 2">
    <name type="scientific">Palleronia caenipelagi</name>
    <dbReference type="NCBI Taxonomy" id="2489174"/>
    <lineage>
        <taxon>Bacteria</taxon>
        <taxon>Pseudomonadati</taxon>
        <taxon>Pseudomonadota</taxon>
        <taxon>Alphaproteobacteria</taxon>
        <taxon>Rhodobacterales</taxon>
        <taxon>Roseobacteraceae</taxon>
        <taxon>Palleronia</taxon>
    </lineage>
</organism>
<accession>A0A547PS70</accession>
<reference evidence="1 2" key="1">
    <citation type="submission" date="2019-06" db="EMBL/GenBank/DDBJ databases">
        <title>Paenimaribius caenipelagi gen. nov., sp. nov., isolated from a tidal flat.</title>
        <authorList>
            <person name="Yoon J.-H."/>
        </authorList>
    </citation>
    <scope>NUCLEOTIDE SEQUENCE [LARGE SCALE GENOMIC DNA]</scope>
    <source>
        <strain evidence="1 2">JBTF-M29</strain>
    </source>
</reference>
<dbReference type="Gene3D" id="3.90.1720.10">
    <property type="entry name" value="endopeptidase domain like (from Nostoc punctiforme)"/>
    <property type="match status" value="1"/>
</dbReference>
<evidence type="ECO:0000313" key="1">
    <source>
        <dbReference type="EMBL" id="TRD16983.1"/>
    </source>
</evidence>
<dbReference type="SUPFAM" id="SSF54001">
    <property type="entry name" value="Cysteine proteinases"/>
    <property type="match status" value="1"/>
</dbReference>
<proteinExistence type="predicted"/>
<dbReference type="AlphaFoldDB" id="A0A547PS70"/>
<gene>
    <name evidence="1" type="ORF">FEV53_13685</name>
</gene>
<sequence>MITLAFYKGRTDDQKDRIVDALIRFATRSAYSHVELIGGVAQLGEEAVCFSSSSRDGGVREKRILLRPDHWDLVFAPIDPEPPVAVLTSHLGARYDMVGILLSQTLALGRHDPDKWFCSEIIAAALGLSSPQRYSPQLLCEVVQWAWPRPLGDGDAGAGDPSAADADDLTS</sequence>
<name>A0A547PS70_9RHOB</name>
<evidence type="ECO:0000313" key="2">
    <source>
        <dbReference type="Proteomes" id="UP000318590"/>
    </source>
</evidence>